<keyword evidence="2" id="KW-0067">ATP-binding</keyword>
<feature type="compositionally biased region" description="Low complexity" evidence="3">
    <location>
        <begin position="220"/>
        <end position="233"/>
    </location>
</feature>
<dbReference type="InterPro" id="IPR008271">
    <property type="entry name" value="Ser/Thr_kinase_AS"/>
</dbReference>
<dbReference type="EnsemblProtists" id="EOD21219">
    <property type="protein sequence ID" value="EOD21219"/>
    <property type="gene ID" value="EMIHUDRAFT_241475"/>
</dbReference>
<dbReference type="SUPFAM" id="SSF56112">
    <property type="entry name" value="Protein kinase-like (PK-like)"/>
    <property type="match status" value="1"/>
</dbReference>
<dbReference type="PaxDb" id="2903-EOD21219"/>
<evidence type="ECO:0000256" key="1">
    <source>
        <dbReference type="ARBA" id="ARBA00022741"/>
    </source>
</evidence>
<dbReference type="GO" id="GO:0005524">
    <property type="term" value="F:ATP binding"/>
    <property type="evidence" value="ECO:0007669"/>
    <property type="project" value="UniProtKB-KW"/>
</dbReference>
<keyword evidence="6" id="KW-1185">Reference proteome</keyword>
<evidence type="ECO:0000256" key="2">
    <source>
        <dbReference type="ARBA" id="ARBA00022840"/>
    </source>
</evidence>
<dbReference type="PROSITE" id="PS50011">
    <property type="entry name" value="PROTEIN_KINASE_DOM"/>
    <property type="match status" value="1"/>
</dbReference>
<organism evidence="5 6">
    <name type="scientific">Emiliania huxleyi (strain CCMP1516)</name>
    <dbReference type="NCBI Taxonomy" id="280463"/>
    <lineage>
        <taxon>Eukaryota</taxon>
        <taxon>Haptista</taxon>
        <taxon>Haptophyta</taxon>
        <taxon>Prymnesiophyceae</taxon>
        <taxon>Isochrysidales</taxon>
        <taxon>Noelaerhabdaceae</taxon>
        <taxon>Emiliania</taxon>
    </lineage>
</organism>
<feature type="domain" description="Protein kinase" evidence="4">
    <location>
        <begin position="1"/>
        <end position="215"/>
    </location>
</feature>
<dbReference type="GO" id="GO:0004674">
    <property type="term" value="F:protein serine/threonine kinase activity"/>
    <property type="evidence" value="ECO:0007669"/>
    <property type="project" value="TreeGrafter"/>
</dbReference>
<evidence type="ECO:0000259" key="4">
    <source>
        <dbReference type="PROSITE" id="PS50011"/>
    </source>
</evidence>
<evidence type="ECO:0000256" key="3">
    <source>
        <dbReference type="SAM" id="MobiDB-lite"/>
    </source>
</evidence>
<keyword evidence="1" id="KW-0547">Nucleotide-binding</keyword>
<dbReference type="Proteomes" id="UP000013827">
    <property type="component" value="Unassembled WGS sequence"/>
</dbReference>
<dbReference type="AlphaFoldDB" id="A0A0D3JCI4"/>
<reference evidence="5" key="2">
    <citation type="submission" date="2024-10" db="UniProtKB">
        <authorList>
            <consortium name="EnsemblProtists"/>
        </authorList>
    </citation>
    <scope>IDENTIFICATION</scope>
</reference>
<dbReference type="KEGG" id="ehx:EMIHUDRAFT_241475"/>
<sequence>MQLLSELGGHRNVVRFLGACLDAQRMFILLELCPSSLSDRLYKEDTDLNEHEMLVVALGLYYLHHCEPPVLHLDLKSANVLLDESGTAKVCDFGPFHSMEDAANRFDPAERSGIGSPQWIAPEILRGGRSDVKADSYSFGVLLYEVLARQLPYAGQDTSTIIIGVITRMLERPALEPADAARWPECLPELMEECLREAPGERPDVEDLIDMLELIAPEAAESSRAAAESSRAAGDTEEIR</sequence>
<dbReference type="eggNOG" id="KOG0192">
    <property type="taxonomic scope" value="Eukaryota"/>
</dbReference>
<dbReference type="RefSeq" id="XP_005773648.1">
    <property type="nucleotide sequence ID" value="XM_005773591.1"/>
</dbReference>
<dbReference type="PIRSF" id="PIRSF000654">
    <property type="entry name" value="Integrin-linked_kinase"/>
    <property type="match status" value="1"/>
</dbReference>
<reference evidence="6" key="1">
    <citation type="journal article" date="2013" name="Nature">
        <title>Pan genome of the phytoplankton Emiliania underpins its global distribution.</title>
        <authorList>
            <person name="Read B.A."/>
            <person name="Kegel J."/>
            <person name="Klute M.J."/>
            <person name="Kuo A."/>
            <person name="Lefebvre S.C."/>
            <person name="Maumus F."/>
            <person name="Mayer C."/>
            <person name="Miller J."/>
            <person name="Monier A."/>
            <person name="Salamov A."/>
            <person name="Young J."/>
            <person name="Aguilar M."/>
            <person name="Claverie J.M."/>
            <person name="Frickenhaus S."/>
            <person name="Gonzalez K."/>
            <person name="Herman E.K."/>
            <person name="Lin Y.C."/>
            <person name="Napier J."/>
            <person name="Ogata H."/>
            <person name="Sarno A.F."/>
            <person name="Shmutz J."/>
            <person name="Schroeder D."/>
            <person name="de Vargas C."/>
            <person name="Verret F."/>
            <person name="von Dassow P."/>
            <person name="Valentin K."/>
            <person name="Van de Peer Y."/>
            <person name="Wheeler G."/>
            <person name="Dacks J.B."/>
            <person name="Delwiche C.F."/>
            <person name="Dyhrman S.T."/>
            <person name="Glockner G."/>
            <person name="John U."/>
            <person name="Richards T."/>
            <person name="Worden A.Z."/>
            <person name="Zhang X."/>
            <person name="Grigoriev I.V."/>
            <person name="Allen A.E."/>
            <person name="Bidle K."/>
            <person name="Borodovsky M."/>
            <person name="Bowler C."/>
            <person name="Brownlee C."/>
            <person name="Cock J.M."/>
            <person name="Elias M."/>
            <person name="Gladyshev V.N."/>
            <person name="Groth M."/>
            <person name="Guda C."/>
            <person name="Hadaegh A."/>
            <person name="Iglesias-Rodriguez M.D."/>
            <person name="Jenkins J."/>
            <person name="Jones B.M."/>
            <person name="Lawson T."/>
            <person name="Leese F."/>
            <person name="Lindquist E."/>
            <person name="Lobanov A."/>
            <person name="Lomsadze A."/>
            <person name="Malik S.B."/>
            <person name="Marsh M.E."/>
            <person name="Mackinder L."/>
            <person name="Mock T."/>
            <person name="Mueller-Roeber B."/>
            <person name="Pagarete A."/>
            <person name="Parker M."/>
            <person name="Probert I."/>
            <person name="Quesneville H."/>
            <person name="Raines C."/>
            <person name="Rensing S.A."/>
            <person name="Riano-Pachon D.M."/>
            <person name="Richier S."/>
            <person name="Rokitta S."/>
            <person name="Shiraiwa Y."/>
            <person name="Soanes D.M."/>
            <person name="van der Giezen M."/>
            <person name="Wahlund T.M."/>
            <person name="Williams B."/>
            <person name="Wilson W."/>
            <person name="Wolfe G."/>
            <person name="Wurch L.L."/>
        </authorList>
    </citation>
    <scope>NUCLEOTIDE SEQUENCE</scope>
</reference>
<protein>
    <recommendedName>
        <fullName evidence="4">Protein kinase domain-containing protein</fullName>
    </recommendedName>
</protein>
<proteinExistence type="predicted"/>
<dbReference type="PROSITE" id="PS00108">
    <property type="entry name" value="PROTEIN_KINASE_ST"/>
    <property type="match status" value="1"/>
</dbReference>
<dbReference type="SMART" id="SM00220">
    <property type="entry name" value="S_TKc"/>
    <property type="match status" value="1"/>
</dbReference>
<evidence type="ECO:0000313" key="6">
    <source>
        <dbReference type="Proteomes" id="UP000013827"/>
    </source>
</evidence>
<dbReference type="STRING" id="2903.R1EK02"/>
<dbReference type="GeneID" id="17266763"/>
<dbReference type="OMA" id="WPECLPE"/>
<dbReference type="InterPro" id="IPR051681">
    <property type="entry name" value="Ser/Thr_Kinases-Pseudokinases"/>
</dbReference>
<accession>A0A0D3JCI4</accession>
<dbReference type="InterPro" id="IPR000719">
    <property type="entry name" value="Prot_kinase_dom"/>
</dbReference>
<dbReference type="PANTHER" id="PTHR44329">
    <property type="entry name" value="SERINE/THREONINE-PROTEIN KINASE TNNI3K-RELATED"/>
    <property type="match status" value="1"/>
</dbReference>
<dbReference type="Pfam" id="PF00069">
    <property type="entry name" value="Pkinase"/>
    <property type="match status" value="1"/>
</dbReference>
<evidence type="ECO:0000313" key="5">
    <source>
        <dbReference type="EnsemblProtists" id="EOD21219"/>
    </source>
</evidence>
<dbReference type="HOGENOM" id="CLU_000288_7_35_1"/>
<dbReference type="PANTHER" id="PTHR44329:SF298">
    <property type="entry name" value="MIXED LINEAGE KINASE DOMAIN-LIKE PROTEIN"/>
    <property type="match status" value="1"/>
</dbReference>
<dbReference type="Gene3D" id="1.10.510.10">
    <property type="entry name" value="Transferase(Phosphotransferase) domain 1"/>
    <property type="match status" value="1"/>
</dbReference>
<feature type="region of interest" description="Disordered" evidence="3">
    <location>
        <begin position="220"/>
        <end position="240"/>
    </location>
</feature>
<name>A0A0D3JCI4_EMIH1</name>
<dbReference type="InterPro" id="IPR011009">
    <property type="entry name" value="Kinase-like_dom_sf"/>
</dbReference>